<accession>A0A8X6PKF8</accession>
<name>A0A8X6PKF8_NEPPI</name>
<dbReference type="Proteomes" id="UP000887013">
    <property type="component" value="Unassembled WGS sequence"/>
</dbReference>
<sequence length="257" mass="29413">IIPLYALYACHFKEGNMFFTSVLLISIAFVSANTSDRDEYTNKYIDEVLSIHLPKAVEDAEIDGYHILPNIATSLPHDLTEDGLPIRSKTVSFHSGKIEGFSSAHRKSCERLPTSTDNIKVICNIVLPRVAARYRGRYEVLIGHPFSQGYRVRRRDFEAETIARDIEARIEIKAFDEDGKPSLTDLVLIGKGEVETNFKYDDANKKERLNRLDDVPFEKLRGFLYQKNSQIFQKVFKGIYRYALEDAVSSIVYPEHD</sequence>
<gene>
    <name evidence="2" type="primary">NCL1_34908</name>
    <name evidence="2" type="ORF">NPIL_258021</name>
</gene>
<comment type="caution">
    <text evidence="2">The sequence shown here is derived from an EMBL/GenBank/DDBJ whole genome shotgun (WGS) entry which is preliminary data.</text>
</comment>
<feature type="non-terminal residue" evidence="2">
    <location>
        <position position="1"/>
    </location>
</feature>
<organism evidence="2 3">
    <name type="scientific">Nephila pilipes</name>
    <name type="common">Giant wood spider</name>
    <name type="synonym">Nephila maculata</name>
    <dbReference type="NCBI Taxonomy" id="299642"/>
    <lineage>
        <taxon>Eukaryota</taxon>
        <taxon>Metazoa</taxon>
        <taxon>Ecdysozoa</taxon>
        <taxon>Arthropoda</taxon>
        <taxon>Chelicerata</taxon>
        <taxon>Arachnida</taxon>
        <taxon>Araneae</taxon>
        <taxon>Araneomorphae</taxon>
        <taxon>Entelegynae</taxon>
        <taxon>Araneoidea</taxon>
        <taxon>Nephilidae</taxon>
        <taxon>Nephila</taxon>
    </lineage>
</organism>
<dbReference type="AlphaFoldDB" id="A0A8X6PKF8"/>
<proteinExistence type="predicted"/>
<keyword evidence="1" id="KW-0732">Signal</keyword>
<dbReference type="EMBL" id="BMAW01070978">
    <property type="protein sequence ID" value="GFT75964.1"/>
    <property type="molecule type" value="Genomic_DNA"/>
</dbReference>
<evidence type="ECO:0000313" key="2">
    <source>
        <dbReference type="EMBL" id="GFT75964.1"/>
    </source>
</evidence>
<keyword evidence="3" id="KW-1185">Reference proteome</keyword>
<protein>
    <submittedName>
        <fullName evidence="2">Uncharacterized protein</fullName>
    </submittedName>
</protein>
<reference evidence="2" key="1">
    <citation type="submission" date="2020-08" db="EMBL/GenBank/DDBJ databases">
        <title>Multicomponent nature underlies the extraordinary mechanical properties of spider dragline silk.</title>
        <authorList>
            <person name="Kono N."/>
            <person name="Nakamura H."/>
            <person name="Mori M."/>
            <person name="Yoshida Y."/>
            <person name="Ohtoshi R."/>
            <person name="Malay A.D."/>
            <person name="Moran D.A.P."/>
            <person name="Tomita M."/>
            <person name="Numata K."/>
            <person name="Arakawa K."/>
        </authorList>
    </citation>
    <scope>NUCLEOTIDE SEQUENCE</scope>
</reference>
<evidence type="ECO:0000256" key="1">
    <source>
        <dbReference type="SAM" id="SignalP"/>
    </source>
</evidence>
<feature type="signal peptide" evidence="1">
    <location>
        <begin position="1"/>
        <end position="32"/>
    </location>
</feature>
<evidence type="ECO:0000313" key="3">
    <source>
        <dbReference type="Proteomes" id="UP000887013"/>
    </source>
</evidence>
<feature type="chain" id="PRO_5036488575" evidence="1">
    <location>
        <begin position="33"/>
        <end position="257"/>
    </location>
</feature>